<gene>
    <name evidence="2" type="ORF">QE152_g15498</name>
</gene>
<evidence type="ECO:0000313" key="3">
    <source>
        <dbReference type="Proteomes" id="UP001458880"/>
    </source>
</evidence>
<feature type="chain" id="PRO_5043475089" evidence="1">
    <location>
        <begin position="24"/>
        <end position="196"/>
    </location>
</feature>
<dbReference type="AlphaFoldDB" id="A0AAW1L856"/>
<keyword evidence="1" id="KW-0732">Signal</keyword>
<name>A0AAW1L856_POPJA</name>
<reference evidence="2 3" key="1">
    <citation type="journal article" date="2024" name="BMC Genomics">
        <title>De novo assembly and annotation of Popillia japonica's genome with initial clues to its potential as an invasive pest.</title>
        <authorList>
            <person name="Cucini C."/>
            <person name="Boschi S."/>
            <person name="Funari R."/>
            <person name="Cardaioli E."/>
            <person name="Iannotti N."/>
            <person name="Marturano G."/>
            <person name="Paoli F."/>
            <person name="Bruttini M."/>
            <person name="Carapelli A."/>
            <person name="Frati F."/>
            <person name="Nardi F."/>
        </authorList>
    </citation>
    <scope>NUCLEOTIDE SEQUENCE [LARGE SCALE GENOMIC DNA]</scope>
    <source>
        <strain evidence="2">DMR45628</strain>
    </source>
</reference>
<proteinExistence type="predicted"/>
<organism evidence="2 3">
    <name type="scientific">Popillia japonica</name>
    <name type="common">Japanese beetle</name>
    <dbReference type="NCBI Taxonomy" id="7064"/>
    <lineage>
        <taxon>Eukaryota</taxon>
        <taxon>Metazoa</taxon>
        <taxon>Ecdysozoa</taxon>
        <taxon>Arthropoda</taxon>
        <taxon>Hexapoda</taxon>
        <taxon>Insecta</taxon>
        <taxon>Pterygota</taxon>
        <taxon>Neoptera</taxon>
        <taxon>Endopterygota</taxon>
        <taxon>Coleoptera</taxon>
        <taxon>Polyphaga</taxon>
        <taxon>Scarabaeiformia</taxon>
        <taxon>Scarabaeidae</taxon>
        <taxon>Rutelinae</taxon>
        <taxon>Popillia</taxon>
    </lineage>
</organism>
<protein>
    <submittedName>
        <fullName evidence="2">Uncharacterized protein</fullName>
    </submittedName>
</protein>
<evidence type="ECO:0000256" key="1">
    <source>
        <dbReference type="SAM" id="SignalP"/>
    </source>
</evidence>
<dbReference type="EMBL" id="JASPKY010000153">
    <property type="protein sequence ID" value="KAK9730085.1"/>
    <property type="molecule type" value="Genomic_DNA"/>
</dbReference>
<accession>A0AAW1L856</accession>
<comment type="caution">
    <text evidence="2">The sequence shown here is derived from an EMBL/GenBank/DDBJ whole genome shotgun (WGS) entry which is preliminary data.</text>
</comment>
<sequence>MLGYRIKIELFCALKIIIVFARSQEEEFPDARIPYKNRIVLRFENYNCICKKSSGCLKVLVNETVNDLPHRIEQGPTKSLMKLSALKYATGTKQTRTLYCKNKEGKLVGDEKNILKTWRGYFEDILNPKDNIHVAEVEEKYAENDEIEVLPPMKEELERIIGQLKKGSFAPNERGIGKDYRAIKEWEKCRDEWGSG</sequence>
<dbReference type="Proteomes" id="UP001458880">
    <property type="component" value="Unassembled WGS sequence"/>
</dbReference>
<feature type="signal peptide" evidence="1">
    <location>
        <begin position="1"/>
        <end position="23"/>
    </location>
</feature>
<keyword evidence="3" id="KW-1185">Reference proteome</keyword>
<evidence type="ECO:0000313" key="2">
    <source>
        <dbReference type="EMBL" id="KAK9730085.1"/>
    </source>
</evidence>